<dbReference type="GO" id="GO:0005886">
    <property type="term" value="C:plasma membrane"/>
    <property type="evidence" value="ECO:0007669"/>
    <property type="project" value="TreeGrafter"/>
</dbReference>
<evidence type="ECO:0000256" key="8">
    <source>
        <dbReference type="ARBA" id="ARBA00023065"/>
    </source>
</evidence>
<dbReference type="InterPro" id="IPR013112">
    <property type="entry name" value="FAD-bd_8"/>
</dbReference>
<dbReference type="GO" id="GO:0006826">
    <property type="term" value="P:iron ion transport"/>
    <property type="evidence" value="ECO:0007669"/>
    <property type="project" value="TreeGrafter"/>
</dbReference>
<feature type="region of interest" description="Disordered" evidence="10">
    <location>
        <begin position="469"/>
        <end position="488"/>
    </location>
</feature>
<dbReference type="GO" id="GO:0015677">
    <property type="term" value="P:copper ion import"/>
    <property type="evidence" value="ECO:0007669"/>
    <property type="project" value="TreeGrafter"/>
</dbReference>
<dbReference type="Pfam" id="PF01794">
    <property type="entry name" value="Ferric_reduct"/>
    <property type="match status" value="1"/>
</dbReference>
<dbReference type="InterPro" id="IPR017927">
    <property type="entry name" value="FAD-bd_FR_type"/>
</dbReference>
<comment type="similarity">
    <text evidence="2">Belongs to the ferric reductase (FRE) family.</text>
</comment>
<dbReference type="SFLD" id="SFLDG01168">
    <property type="entry name" value="Ferric_reductase_subgroup_(FRE"/>
    <property type="match status" value="1"/>
</dbReference>
<evidence type="ECO:0000256" key="4">
    <source>
        <dbReference type="ARBA" id="ARBA00022692"/>
    </source>
</evidence>
<feature type="transmembrane region" description="Helical" evidence="11">
    <location>
        <begin position="208"/>
        <end position="226"/>
    </location>
</feature>
<dbReference type="STRING" id="1341132.A0A3F3QK85"/>
<dbReference type="SFLD" id="SFLDS00052">
    <property type="entry name" value="Ferric_Reductase_Domain"/>
    <property type="match status" value="1"/>
</dbReference>
<dbReference type="InterPro" id="IPR013121">
    <property type="entry name" value="Fe_red_NAD-bd_6"/>
</dbReference>
<keyword evidence="4 11" id="KW-0812">Transmembrane</keyword>
<dbReference type="CDD" id="cd06186">
    <property type="entry name" value="NOX_Duox_like_FAD_NADP"/>
    <property type="match status" value="1"/>
</dbReference>
<evidence type="ECO:0000313" key="13">
    <source>
        <dbReference type="EMBL" id="RDH39410.1"/>
    </source>
</evidence>
<dbReference type="Pfam" id="PF08022">
    <property type="entry name" value="FAD_binding_8"/>
    <property type="match status" value="1"/>
</dbReference>
<keyword evidence="9 11" id="KW-0472">Membrane</keyword>
<dbReference type="InterPro" id="IPR013130">
    <property type="entry name" value="Fe3_Rdtase_TM_dom"/>
</dbReference>
<keyword evidence="14" id="KW-1185">Reference proteome</keyword>
<reference evidence="13 14" key="1">
    <citation type="submission" date="2018-07" db="EMBL/GenBank/DDBJ databases">
        <title>The genomes of Aspergillus section Nigri reveals drivers in fungal speciation.</title>
        <authorList>
            <consortium name="DOE Joint Genome Institute"/>
            <person name="Vesth T.C."/>
            <person name="Nybo J."/>
            <person name="Theobald S."/>
            <person name="Brandl J."/>
            <person name="Frisvad J.C."/>
            <person name="Nielsen K.F."/>
            <person name="Lyhne E.K."/>
            <person name="Kogle M.E."/>
            <person name="Kuo A."/>
            <person name="Riley R."/>
            <person name="Clum A."/>
            <person name="Nolan M."/>
            <person name="Lipzen A."/>
            <person name="Salamov A."/>
            <person name="Henrissat B."/>
            <person name="Wiebenga A."/>
            <person name="De vries R.P."/>
            <person name="Grigoriev I.V."/>
            <person name="Mortensen U.H."/>
            <person name="Andersen M.R."/>
            <person name="Baker S.E."/>
        </authorList>
    </citation>
    <scope>NUCLEOTIDE SEQUENCE [LARGE SCALE GENOMIC DNA]</scope>
    <source>
        <strain evidence="13 14">CBS 139.54b</strain>
    </source>
</reference>
<dbReference type="AlphaFoldDB" id="A0A3F3QK85"/>
<comment type="subcellular location">
    <subcellularLocation>
        <location evidence="1">Membrane</location>
        <topology evidence="1">Multi-pass membrane protein</topology>
    </subcellularLocation>
</comment>
<evidence type="ECO:0000256" key="6">
    <source>
        <dbReference type="ARBA" id="ARBA00022989"/>
    </source>
</evidence>
<evidence type="ECO:0000256" key="1">
    <source>
        <dbReference type="ARBA" id="ARBA00004141"/>
    </source>
</evidence>
<feature type="compositionally biased region" description="Polar residues" evidence="10">
    <location>
        <begin position="469"/>
        <end position="480"/>
    </location>
</feature>
<evidence type="ECO:0000313" key="14">
    <source>
        <dbReference type="Proteomes" id="UP000253729"/>
    </source>
</evidence>
<dbReference type="GO" id="GO:0000293">
    <property type="term" value="F:ferric-chelate reductase activity"/>
    <property type="evidence" value="ECO:0007669"/>
    <property type="project" value="UniProtKB-ARBA"/>
</dbReference>
<dbReference type="PANTHER" id="PTHR32361:SF3">
    <property type="entry name" value="REDUCTASE, PUTATIVE (AFU_ORTHOLOGUE AFUA_6G13750)-RELATED"/>
    <property type="match status" value="1"/>
</dbReference>
<dbReference type="Pfam" id="PF08030">
    <property type="entry name" value="NAD_binding_6"/>
    <property type="match status" value="1"/>
</dbReference>
<evidence type="ECO:0000256" key="10">
    <source>
        <dbReference type="SAM" id="MobiDB-lite"/>
    </source>
</evidence>
<sequence length="705" mass="78905">MSRYWPWRLHRAESTPNHEDIDMASATGSSTTANFHPRYTSSTMGHIQDFSQDSSLEYHWGYVARQVPCTKDAGTCAYLDAVYHGHDVSMLYSFILWAVIAGILFLWALGGRLVRFDRSVARSSSPKPIRQSAPYRLSRTIQALVRRHLLPETLPWVFGHTTRLQVLIFLILSGYLLVFTLVGITYKTWVTPISGSSLNNTRSGLGPWADRIGVLAFALTPLSILLSSRESLLSLITGVPYHHFNFLHRWLGWVIYIQSAMHTLGWTIVEGKLYQPQPAQWNSFIAQPYIIWGIVAMILLSFLVFHSTKRGIQLTGYEFFRKAHYVVAMVYVGACWAHWSHLYCWMLASLVVWFLDRGIRLIRVFVLHHLNVPTTTSSTTGGLHIPHAAIQLHPNPDDGDIIRLDFHHNHDPWHIGQHFFLCFPQLSLWQAHPLTPCSVPDTLPTGQPHTYIIRARKGLTRELAQIARISSQDSQPSDGETTTMTSVGPTTPVILCGPYGQSIMEETTTAGSSNLLCIAGGTGITFVLPPLLHLLSNTSTSKSQPTQLLELIWIIRRKADTQWIAPELDILQRLASTHPNMFRVRIFVTRETAPVPEVSDVEKSPCCTGASASDSGVAVQYTLSSEDTAVTGTAAAAHKHPNLENIVEDFLDRVVDGPTRVLASGPAGMISTLRTAVAGRNRPGRVWRGEERWDVQLVHDDRVEW</sequence>
<dbReference type="RefSeq" id="XP_026632432.1">
    <property type="nucleotide sequence ID" value="XM_026772782.1"/>
</dbReference>
<dbReference type="PANTHER" id="PTHR32361">
    <property type="entry name" value="FERRIC/CUPRIC REDUCTASE TRANSMEMBRANE COMPONENT"/>
    <property type="match status" value="1"/>
</dbReference>
<evidence type="ECO:0000256" key="2">
    <source>
        <dbReference type="ARBA" id="ARBA00006278"/>
    </source>
</evidence>
<dbReference type="SUPFAM" id="SSF52343">
    <property type="entry name" value="Ferredoxin reductase-like, C-terminal NADP-linked domain"/>
    <property type="match status" value="1"/>
</dbReference>
<dbReference type="GeneID" id="38141138"/>
<dbReference type="Proteomes" id="UP000253729">
    <property type="component" value="Unassembled WGS sequence"/>
</dbReference>
<evidence type="ECO:0000256" key="7">
    <source>
        <dbReference type="ARBA" id="ARBA00023002"/>
    </source>
</evidence>
<keyword evidence="3" id="KW-0813">Transport</keyword>
<dbReference type="InterPro" id="IPR051410">
    <property type="entry name" value="Ferric/Cupric_Reductase"/>
</dbReference>
<keyword evidence="7" id="KW-0560">Oxidoreductase</keyword>
<keyword evidence="5" id="KW-0249">Electron transport</keyword>
<feature type="domain" description="FAD-binding FR-type" evidence="12">
    <location>
        <begin position="357"/>
        <end position="505"/>
    </location>
</feature>
<dbReference type="InterPro" id="IPR039261">
    <property type="entry name" value="FNR_nucleotide-bd"/>
</dbReference>
<dbReference type="GO" id="GO:0006879">
    <property type="term" value="P:intracellular iron ion homeostasis"/>
    <property type="evidence" value="ECO:0007669"/>
    <property type="project" value="TreeGrafter"/>
</dbReference>
<feature type="transmembrane region" description="Helical" evidence="11">
    <location>
        <begin position="90"/>
        <end position="109"/>
    </location>
</feature>
<dbReference type="PROSITE" id="PS51384">
    <property type="entry name" value="FAD_FR"/>
    <property type="match status" value="1"/>
</dbReference>
<proteinExistence type="inferred from homology"/>
<evidence type="ECO:0000256" key="11">
    <source>
        <dbReference type="SAM" id="Phobius"/>
    </source>
</evidence>
<feature type="transmembrane region" description="Helical" evidence="11">
    <location>
        <begin position="166"/>
        <end position="188"/>
    </location>
</feature>
<dbReference type="Gene3D" id="3.40.50.80">
    <property type="entry name" value="Nucleotide-binding domain of ferredoxin-NADP reductase (FNR) module"/>
    <property type="match status" value="1"/>
</dbReference>
<keyword evidence="8" id="KW-0406">Ion transport</keyword>
<keyword evidence="6 11" id="KW-1133">Transmembrane helix</keyword>
<evidence type="ECO:0000256" key="9">
    <source>
        <dbReference type="ARBA" id="ARBA00023136"/>
    </source>
</evidence>
<feature type="transmembrane region" description="Helical" evidence="11">
    <location>
        <begin position="247"/>
        <end position="269"/>
    </location>
</feature>
<accession>A0A3F3QK85</accession>
<evidence type="ECO:0000256" key="5">
    <source>
        <dbReference type="ARBA" id="ARBA00022982"/>
    </source>
</evidence>
<dbReference type="EMBL" id="KZ852032">
    <property type="protein sequence ID" value="RDH39410.1"/>
    <property type="molecule type" value="Genomic_DNA"/>
</dbReference>
<name>A0A3F3QK85_9EURO</name>
<feature type="transmembrane region" description="Helical" evidence="11">
    <location>
        <begin position="326"/>
        <end position="355"/>
    </location>
</feature>
<evidence type="ECO:0000259" key="12">
    <source>
        <dbReference type="PROSITE" id="PS51384"/>
    </source>
</evidence>
<evidence type="ECO:0000256" key="3">
    <source>
        <dbReference type="ARBA" id="ARBA00022448"/>
    </source>
</evidence>
<feature type="transmembrane region" description="Helical" evidence="11">
    <location>
        <begin position="289"/>
        <end position="305"/>
    </location>
</feature>
<protein>
    <submittedName>
        <fullName evidence="13">Ferric reductase like transmembrane component-domain-containing protein</fullName>
    </submittedName>
</protein>
<organism evidence="13 14">
    <name type="scientific">Aspergillus welwitschiae</name>
    <dbReference type="NCBI Taxonomy" id="1341132"/>
    <lineage>
        <taxon>Eukaryota</taxon>
        <taxon>Fungi</taxon>
        <taxon>Dikarya</taxon>
        <taxon>Ascomycota</taxon>
        <taxon>Pezizomycotina</taxon>
        <taxon>Eurotiomycetes</taxon>
        <taxon>Eurotiomycetidae</taxon>
        <taxon>Eurotiales</taxon>
        <taxon>Aspergillaceae</taxon>
        <taxon>Aspergillus</taxon>
        <taxon>Aspergillus subgen. Circumdati</taxon>
    </lineage>
</organism>
<gene>
    <name evidence="13" type="ORF">BDQ94DRAFT_176926</name>
</gene>